<evidence type="ECO:0000256" key="2">
    <source>
        <dbReference type="ARBA" id="ARBA00010472"/>
    </source>
</evidence>
<evidence type="ECO:0000256" key="9">
    <source>
        <dbReference type="SAM" id="SignalP"/>
    </source>
</evidence>
<dbReference type="Gene3D" id="3.30.350.10">
    <property type="entry name" value="Subtilisin inhibitor-like"/>
    <property type="match status" value="1"/>
</dbReference>
<feature type="chain" id="PRO_5047484074" description="Subtilisin inhibitor domain-containing protein" evidence="9">
    <location>
        <begin position="24"/>
        <end position="135"/>
    </location>
</feature>
<feature type="domain" description="Subtilisin inhibitor" evidence="10">
    <location>
        <begin position="36"/>
        <end position="121"/>
    </location>
</feature>
<comment type="caution">
    <text evidence="11">The sequence shown here is derived from an EMBL/GenBank/DDBJ whole genome shotgun (WGS) entry which is preliminary data.</text>
</comment>
<dbReference type="Pfam" id="PF00720">
    <property type="entry name" value="SSI"/>
    <property type="match status" value="1"/>
</dbReference>
<evidence type="ECO:0000259" key="10">
    <source>
        <dbReference type="Pfam" id="PF00720"/>
    </source>
</evidence>
<dbReference type="PRINTS" id="PR00294">
    <property type="entry name" value="SSBTLNINHBTR"/>
</dbReference>
<name>A0ABR6BKP9_9PSEU</name>
<organism evidence="11 12">
    <name type="scientific">Kutzneria viridogrisea</name>
    <dbReference type="NCBI Taxonomy" id="47990"/>
    <lineage>
        <taxon>Bacteria</taxon>
        <taxon>Bacillati</taxon>
        <taxon>Actinomycetota</taxon>
        <taxon>Actinomycetes</taxon>
        <taxon>Pseudonocardiales</taxon>
        <taxon>Pseudonocardiaceae</taxon>
        <taxon>Kutzneria</taxon>
    </lineage>
</organism>
<evidence type="ECO:0000313" key="12">
    <source>
        <dbReference type="Proteomes" id="UP000517916"/>
    </source>
</evidence>
<protein>
    <recommendedName>
        <fullName evidence="10">Subtilisin inhibitor domain-containing protein</fullName>
    </recommendedName>
</protein>
<proteinExistence type="inferred from homology"/>
<evidence type="ECO:0000313" key="11">
    <source>
        <dbReference type="EMBL" id="MBA8927476.1"/>
    </source>
</evidence>
<keyword evidence="7" id="KW-1015">Disulfide bond</keyword>
<keyword evidence="12" id="KW-1185">Reference proteome</keyword>
<dbReference type="InterPro" id="IPR036819">
    <property type="entry name" value="Subtilisin_inhibitor-like_sf"/>
</dbReference>
<comment type="subcellular location">
    <subcellularLocation>
        <location evidence="1">Secreted</location>
    </subcellularLocation>
</comment>
<gene>
    <name evidence="11" type="ORF">BC739_004682</name>
</gene>
<keyword evidence="4" id="KW-0964">Secreted</keyword>
<evidence type="ECO:0000256" key="3">
    <source>
        <dbReference type="ARBA" id="ARBA00011738"/>
    </source>
</evidence>
<accession>A0ABR6BKP9</accession>
<comment type="similarity">
    <text evidence="2 8">Belongs to the protease inhibitor I16 (SSI) family.</text>
</comment>
<dbReference type="Proteomes" id="UP000517916">
    <property type="component" value="Unassembled WGS sequence"/>
</dbReference>
<evidence type="ECO:0000256" key="8">
    <source>
        <dbReference type="RuleBase" id="RU003471"/>
    </source>
</evidence>
<evidence type="ECO:0000256" key="4">
    <source>
        <dbReference type="ARBA" id="ARBA00022525"/>
    </source>
</evidence>
<reference evidence="11 12" key="1">
    <citation type="submission" date="2020-08" db="EMBL/GenBank/DDBJ databases">
        <title>Genomic Encyclopedia of Archaeal and Bacterial Type Strains, Phase II (KMG-II): from individual species to whole genera.</title>
        <authorList>
            <person name="Goeker M."/>
        </authorList>
    </citation>
    <scope>NUCLEOTIDE SEQUENCE [LARGE SCALE GENOMIC DNA]</scope>
    <source>
        <strain evidence="11 12">DSM 43850</strain>
    </source>
</reference>
<evidence type="ECO:0000256" key="6">
    <source>
        <dbReference type="ARBA" id="ARBA00022900"/>
    </source>
</evidence>
<evidence type="ECO:0000256" key="7">
    <source>
        <dbReference type="ARBA" id="ARBA00023157"/>
    </source>
</evidence>
<sequence>MRRTPLLVCLVAAAVTTAVPAVAAAAPAVPLGAPQSMLVLTISDGTEISPVRNASVLRCDPIGGDHPFAVDSCSQLSAVGGDFRALPVDYRLCSMIYKPVTVSESGYWRGVLVSFSQTYGNECALHSRTKSVFEF</sequence>
<dbReference type="InterPro" id="IPR000691">
    <property type="entry name" value="Prot_inh_I16_SSI"/>
</dbReference>
<evidence type="ECO:0000256" key="1">
    <source>
        <dbReference type="ARBA" id="ARBA00004613"/>
    </source>
</evidence>
<dbReference type="RefSeq" id="WP_182838354.1">
    <property type="nucleotide sequence ID" value="NZ_BAAABQ010000056.1"/>
</dbReference>
<feature type="signal peptide" evidence="9">
    <location>
        <begin position="1"/>
        <end position="23"/>
    </location>
</feature>
<dbReference type="SUPFAM" id="SSF55399">
    <property type="entry name" value="Subtilisin inhibitor"/>
    <property type="match status" value="1"/>
</dbReference>
<keyword evidence="5 8" id="KW-0646">Protease inhibitor</keyword>
<keyword evidence="9" id="KW-0732">Signal</keyword>
<keyword evidence="6 8" id="KW-0722">Serine protease inhibitor</keyword>
<dbReference type="InterPro" id="IPR023549">
    <property type="entry name" value="Subtilisin_inhibitor"/>
</dbReference>
<dbReference type="EMBL" id="JACJID010000003">
    <property type="protein sequence ID" value="MBA8927476.1"/>
    <property type="molecule type" value="Genomic_DNA"/>
</dbReference>
<evidence type="ECO:0000256" key="5">
    <source>
        <dbReference type="ARBA" id="ARBA00022690"/>
    </source>
</evidence>
<comment type="subunit">
    <text evidence="3">Homodimer.</text>
</comment>